<dbReference type="eggNOG" id="ENOG5032S61">
    <property type="taxonomic scope" value="Bacteria"/>
</dbReference>
<evidence type="ECO:0000313" key="2">
    <source>
        <dbReference type="EMBL" id="KEY91043.1"/>
    </source>
</evidence>
<proteinExistence type="predicted"/>
<dbReference type="RefSeq" id="WP_034414314.1">
    <property type="nucleotide sequence ID" value="NZ_JGVK01000027.1"/>
</dbReference>
<name>A0A084CML4_9GAMM</name>
<evidence type="ECO:0000313" key="3">
    <source>
        <dbReference type="Proteomes" id="UP000053784"/>
    </source>
</evidence>
<organism evidence="2 3">
    <name type="scientific">Candidatus Photodesmus blepharonis</name>
    <dbReference type="NCBI Taxonomy" id="1179155"/>
    <lineage>
        <taxon>Bacteria</taxon>
        <taxon>Pseudomonadati</taxon>
        <taxon>Pseudomonadota</taxon>
        <taxon>Gammaproteobacteria</taxon>
        <taxon>Vibrionales</taxon>
        <taxon>Vibrionaceae</taxon>
        <taxon>Candidatus Photodesmus</taxon>
    </lineage>
</organism>
<keyword evidence="1" id="KW-0175">Coiled coil</keyword>
<keyword evidence="3" id="KW-1185">Reference proteome</keyword>
<dbReference type="Proteomes" id="UP000053784">
    <property type="component" value="Unassembled WGS sequence"/>
</dbReference>
<dbReference type="AlphaFoldDB" id="A0A084CML4"/>
<sequence length="188" mass="22177">MLEQEFFTVYHKLIANIELMSCKFLLPSITQFESEIPTPFSVINQFSQLDKFNHQARLELQNKNLNHTLELLENQNSKLNLLLTFILSQQDQEQYRHSTLSFGASQFSYVSEDKLKVNTIVRVKLFLEHPPSAIYSYGEIINCKKMEQNWIVTVKYRLLQDCDQDLLIKAALYQQKKLLRQRSSNQEQ</sequence>
<gene>
    <name evidence="2" type="ORF">CF67_04019</name>
</gene>
<evidence type="ECO:0000256" key="1">
    <source>
        <dbReference type="SAM" id="Coils"/>
    </source>
</evidence>
<dbReference type="STRING" id="1179155.CF67_04019"/>
<feature type="coiled-coil region" evidence="1">
    <location>
        <begin position="55"/>
        <end position="82"/>
    </location>
</feature>
<reference evidence="2 3" key="1">
    <citation type="submission" date="2014-03" db="EMBL/GenBank/DDBJ databases">
        <title>Selection and divergence in the genomes of co-occurring obligate luminous symbionts with specific hosts.</title>
        <authorList>
            <person name="Hendry T.A."/>
            <person name="de Wet J.R."/>
            <person name="Dunlap P.V."/>
        </authorList>
    </citation>
    <scope>NUCLEOTIDE SEQUENCE [LARGE SCALE GENOMIC DNA]</scope>
    <source>
        <strain evidence="2 3">Ppalp.1</strain>
    </source>
</reference>
<accession>A0A084CML4</accession>
<evidence type="ECO:0008006" key="4">
    <source>
        <dbReference type="Google" id="ProtNLM"/>
    </source>
</evidence>
<comment type="caution">
    <text evidence="2">The sequence shown here is derived from an EMBL/GenBank/DDBJ whole genome shotgun (WGS) entry which is preliminary data.</text>
</comment>
<dbReference type="EMBL" id="JGVK01000027">
    <property type="protein sequence ID" value="KEY91043.1"/>
    <property type="molecule type" value="Genomic_DNA"/>
</dbReference>
<dbReference type="OrthoDB" id="5890620at2"/>
<protein>
    <recommendedName>
        <fullName evidence="4">PilZ domain-containing protein</fullName>
    </recommendedName>
</protein>